<gene>
    <name evidence="1" type="ordered locus">Q7A_927</name>
</gene>
<organism evidence="1 2">
    <name type="scientific">Methylophaga nitratireducenticrescens</name>
    <dbReference type="NCBI Taxonomy" id="754476"/>
    <lineage>
        <taxon>Bacteria</taxon>
        <taxon>Pseudomonadati</taxon>
        <taxon>Pseudomonadota</taxon>
        <taxon>Gammaproteobacteria</taxon>
        <taxon>Thiotrichales</taxon>
        <taxon>Piscirickettsiaceae</taxon>
        <taxon>Methylophaga</taxon>
    </lineage>
</organism>
<reference evidence="1 2" key="2">
    <citation type="journal article" date="2013" name="Int. J. Syst. Evol. Microbiol.">
        <title>Methylophaga nitratireducenticrescens sp. nov. and Methylophaga frappieri sp. nov., isolated from the biofilm of the methanol-fed denitrification system treating the seawater at the Montreal Biodome.</title>
        <authorList>
            <person name="Villeneuve C."/>
            <person name="Martineau C."/>
            <person name="Mauffrey F."/>
            <person name="Villemur R."/>
        </authorList>
    </citation>
    <scope>NUCLEOTIDE SEQUENCE [LARGE SCALE GENOMIC DNA]</scope>
    <source>
        <strain evidence="1 2">JAM1</strain>
    </source>
</reference>
<dbReference type="Pfam" id="PF03929">
    <property type="entry name" value="PepSY_TM"/>
    <property type="match status" value="1"/>
</dbReference>
<dbReference type="KEGG" id="mej:Q7A_927"/>
<dbReference type="PANTHER" id="PTHR34219">
    <property type="entry name" value="IRON-REGULATED INNER MEMBRANE PROTEIN-RELATED"/>
    <property type="match status" value="1"/>
</dbReference>
<reference evidence="1 2" key="1">
    <citation type="journal article" date="2012" name="J. Bacteriol.">
        <title>Complete genome sequences of Methylophaga sp. strain JAM1 and Methylophaga sp. strain JAM7.</title>
        <authorList>
            <person name="Villeneuve C."/>
            <person name="Martineau C."/>
            <person name="Mauffrey F."/>
            <person name="Villemur R."/>
        </authorList>
    </citation>
    <scope>NUCLEOTIDE SEQUENCE [LARGE SCALE GENOMIC DNA]</scope>
    <source>
        <strain evidence="1 2">JAM1</strain>
    </source>
</reference>
<dbReference type="RefSeq" id="WP_014706144.1">
    <property type="nucleotide sequence ID" value="NC_017857.3"/>
</dbReference>
<accession>I1XHA0</accession>
<dbReference type="STRING" id="754476.Q7A_927"/>
<sequence length="376" mass="41219">MNMRKLIAWLHRWLGAVSSLFILLIALSGTMLAFMGELFLLQHGEMLRASPPSAKSEYATAETLIDSATDGYGSSFKTMGVLMPHTRIDKVETAIVFGLPAGTDSVDQLLMLSVDPWTAAYKGDFLLRHTFGHELVEFHHSLLLGEAGILFVCVIALLLIVMCLSGLYIWWPRQGSVWRKASTISFRGNLKRIVLSLHGLVGVWLSLLILFFSISGIATAKPGWFEPLLVAPTHEPPTTSEFEQTCDGIINVGQAQASGKRVFPERNLAFFFLPNRENGPYLLTYRAMGDGNKLEGDGRIFVHASCNDVVHVEDLHLSETPTQLANMMLSLHGGYSFGKTLGDILVLLGGIGLIGLAGSGLYLFLTGFFRSKQQSS</sequence>
<dbReference type="HOGENOM" id="CLU_735303_0_0_6"/>
<dbReference type="EMBL" id="CP003390">
    <property type="protein sequence ID" value="AFI83769.1"/>
    <property type="molecule type" value="Genomic_DNA"/>
</dbReference>
<proteinExistence type="predicted"/>
<keyword evidence="2" id="KW-1185">Reference proteome</keyword>
<name>I1XHA0_METNJ</name>
<dbReference type="eggNOG" id="COG3182">
    <property type="taxonomic scope" value="Bacteria"/>
</dbReference>
<evidence type="ECO:0000313" key="2">
    <source>
        <dbReference type="Proteomes" id="UP000009144"/>
    </source>
</evidence>
<dbReference type="InterPro" id="IPR005625">
    <property type="entry name" value="PepSY-ass_TM"/>
</dbReference>
<protein>
    <submittedName>
        <fullName evidence="1">Iron-regulated membrane protein</fullName>
    </submittedName>
</protein>
<dbReference type="AlphaFoldDB" id="I1XHA0"/>
<dbReference type="PATRIC" id="fig|754476.3.peg.914"/>
<dbReference type="OrthoDB" id="9776609at2"/>
<dbReference type="Proteomes" id="UP000009144">
    <property type="component" value="Chromosome"/>
</dbReference>
<evidence type="ECO:0000313" key="1">
    <source>
        <dbReference type="EMBL" id="AFI83769.1"/>
    </source>
</evidence>